<protein>
    <submittedName>
        <fullName evidence="2">Uncharacterized protein</fullName>
    </submittedName>
</protein>
<evidence type="ECO:0000313" key="2">
    <source>
        <dbReference type="EMBL" id="QSS57462.1"/>
    </source>
</evidence>
<gene>
    <name evidence="2" type="ORF">I7I53_11649</name>
</gene>
<dbReference type="VEuPathDB" id="FungiDB:I7I53_11649"/>
<keyword evidence="1" id="KW-1133">Transmembrane helix</keyword>
<keyword evidence="1" id="KW-0812">Transmembrane</keyword>
<dbReference type="AlphaFoldDB" id="A0A8A1LZ72"/>
<accession>A0A8A1LZ72</accession>
<dbReference type="EMBL" id="CP069107">
    <property type="protein sequence ID" value="QSS57462.1"/>
    <property type="molecule type" value="Genomic_DNA"/>
</dbReference>
<evidence type="ECO:0000256" key="1">
    <source>
        <dbReference type="SAM" id="Phobius"/>
    </source>
</evidence>
<reference evidence="2" key="1">
    <citation type="submission" date="2021-01" db="EMBL/GenBank/DDBJ databases">
        <title>Chromosome-level genome assembly of a human fungal pathogen reveals clustering of transcriptionally co-regulated genes.</title>
        <authorList>
            <person name="Voorhies M."/>
            <person name="Cohen S."/>
            <person name="Shea T.P."/>
            <person name="Petrus S."/>
            <person name="Munoz J.F."/>
            <person name="Poplawski S."/>
            <person name="Goldman W.E."/>
            <person name="Michael T."/>
            <person name="Cuomo C.A."/>
            <person name="Sil A."/>
            <person name="Beyhan S."/>
        </authorList>
    </citation>
    <scope>NUCLEOTIDE SEQUENCE</scope>
    <source>
        <strain evidence="2">H88</strain>
    </source>
</reference>
<sequence>MTKQPDLTTPKLYFSYEIIYISTSSLFTLLDDVFNYITLAVAWWCSLLIRIPPWSTYVWPWPRLHFCFSFAACKALFS</sequence>
<feature type="transmembrane region" description="Helical" evidence="1">
    <location>
        <begin position="36"/>
        <end position="53"/>
    </location>
</feature>
<feature type="transmembrane region" description="Helical" evidence="1">
    <location>
        <begin position="12"/>
        <end position="30"/>
    </location>
</feature>
<organism evidence="2 3">
    <name type="scientific">Ajellomyces capsulatus (strain H88)</name>
    <name type="common">Darling's disease fungus</name>
    <name type="synonym">Histoplasma capsulatum</name>
    <dbReference type="NCBI Taxonomy" id="544711"/>
    <lineage>
        <taxon>Eukaryota</taxon>
        <taxon>Fungi</taxon>
        <taxon>Dikarya</taxon>
        <taxon>Ascomycota</taxon>
        <taxon>Pezizomycotina</taxon>
        <taxon>Eurotiomycetes</taxon>
        <taxon>Eurotiomycetidae</taxon>
        <taxon>Onygenales</taxon>
        <taxon>Ajellomycetaceae</taxon>
        <taxon>Histoplasma</taxon>
    </lineage>
</organism>
<keyword evidence="1" id="KW-0472">Membrane</keyword>
<evidence type="ECO:0000313" key="3">
    <source>
        <dbReference type="Proteomes" id="UP000663419"/>
    </source>
</evidence>
<name>A0A8A1LZ72_AJEC8</name>
<proteinExistence type="predicted"/>
<dbReference type="Proteomes" id="UP000663419">
    <property type="component" value="Chromosome 6"/>
</dbReference>